<dbReference type="PROSITE" id="PS50990">
    <property type="entry name" value="PEPTIDASE_C39"/>
    <property type="match status" value="1"/>
</dbReference>
<reference evidence="15" key="1">
    <citation type="submission" date="2016-10" db="EMBL/GenBank/DDBJ databases">
        <authorList>
            <person name="Varghese N."/>
            <person name="Submissions S."/>
        </authorList>
    </citation>
    <scope>NUCLEOTIDE SEQUENCE [LARGE SCALE GENOMIC DNA]</scope>
    <source>
        <strain evidence="15">JCM 18195</strain>
    </source>
</reference>
<dbReference type="InterPro" id="IPR036640">
    <property type="entry name" value="ABC1_TM_sf"/>
</dbReference>
<dbReference type="InterPro" id="IPR005074">
    <property type="entry name" value="Peptidase_C39"/>
</dbReference>
<sequence length="716" mass="78246">MEQVGLANEQRHSCDDPLLDGLLILSKLHGRTVNRASLSAGLPLSDQRLCADLLPRAAARAGLQARLLRRPLAAISALNLPVLLLLKDGRSAVLCRRDELGRALILPCENAGGEQWVTGEQLADEYAGLALFASPRHELEDLRSPLVPRVKSWFRDTLKLSRWLYTDALLASLLINLLGLMVPLFVMQTYDRVVPNQALSTLWVLTIGLLVGTLFELLLRVLRFRLLDTAGKKTDVVLSATLFERITGMMMKARPASIGGFAQSIHDFQGLREFLTAVTLTSLIDLPFALLMTVVIGLLGGWLVVIPLLAFPLTALFAFVIQRRLRDTVQRSLALGAARQALLIETLGGLETLKSCGAESERQHQWESTHGALTRLDAHARLLSAIALNGTLFLQQMAGVALIVGGVYSIIAGYLSVGALIACYMLNGRIMAPLGQIASLITRHQQAQLTMKSTDALMSLPQERDSQQRPLEHTRLKGALELRQVSFSYAEQTTPALQGVNLRIAPGEKVGIIGRSGSGKSTLARLLMGFYSPSEGQILFDGLDQRQIDIADLRHQTGYVAHDLPLLAGTLRSNMTLGARYISDERLLEVAELTGVSELARQHPQGFERPVGERGQLLSGGQRQAVLLARALLLDPPLLLLDEPTSSMDNSSEEVLRSRLRDWSRNKTLLLITHRTAMLSLVDRLIVLDGGKIVADGPKETVIEALRKGRVGPVSV</sequence>
<dbReference type="PANTHER" id="PTHR43394">
    <property type="entry name" value="ATP-DEPENDENT PERMEASE MDL1, MITOCHONDRIAL"/>
    <property type="match status" value="1"/>
</dbReference>
<evidence type="ECO:0000256" key="1">
    <source>
        <dbReference type="ARBA" id="ARBA00004651"/>
    </source>
</evidence>
<dbReference type="InterPro" id="IPR003593">
    <property type="entry name" value="AAA+_ATPase"/>
</dbReference>
<keyword evidence="4 10" id="KW-0812">Transmembrane</keyword>
<feature type="domain" description="ABC transporter" evidence="11">
    <location>
        <begin position="480"/>
        <end position="715"/>
    </location>
</feature>
<comment type="subcellular location">
    <subcellularLocation>
        <location evidence="1">Cell membrane</location>
        <topology evidence="1">Multi-pass membrane protein</topology>
    </subcellularLocation>
</comment>
<dbReference type="InterPro" id="IPR039421">
    <property type="entry name" value="Type_1_exporter"/>
</dbReference>
<dbReference type="InterPro" id="IPR011527">
    <property type="entry name" value="ABC1_TM_dom"/>
</dbReference>
<evidence type="ECO:0000256" key="4">
    <source>
        <dbReference type="ARBA" id="ARBA00022692"/>
    </source>
</evidence>
<dbReference type="GO" id="GO:0006508">
    <property type="term" value="P:proteolysis"/>
    <property type="evidence" value="ECO:0007669"/>
    <property type="project" value="InterPro"/>
</dbReference>
<keyword evidence="2" id="KW-0813">Transport</keyword>
<keyword evidence="15" id="KW-1185">Reference proteome</keyword>
<dbReference type="GO" id="GO:0015421">
    <property type="term" value="F:ABC-type oligopeptide transporter activity"/>
    <property type="evidence" value="ECO:0007669"/>
    <property type="project" value="TreeGrafter"/>
</dbReference>
<feature type="transmembrane region" description="Helical" evidence="10">
    <location>
        <begin position="198"/>
        <end position="219"/>
    </location>
</feature>
<evidence type="ECO:0000256" key="3">
    <source>
        <dbReference type="ARBA" id="ARBA00022475"/>
    </source>
</evidence>
<dbReference type="InterPro" id="IPR003439">
    <property type="entry name" value="ABC_transporter-like_ATP-bd"/>
</dbReference>
<dbReference type="InterPro" id="IPR017871">
    <property type="entry name" value="ABC_transporter-like_CS"/>
</dbReference>
<dbReference type="Pfam" id="PF00664">
    <property type="entry name" value="ABC_membrane"/>
    <property type="match status" value="1"/>
</dbReference>
<evidence type="ECO:0000256" key="9">
    <source>
        <dbReference type="ARBA" id="ARBA00023136"/>
    </source>
</evidence>
<dbReference type="Proteomes" id="UP000243084">
    <property type="component" value="Unassembled WGS sequence"/>
</dbReference>
<dbReference type="InterPro" id="IPR017750">
    <property type="entry name" value="ATPase_T1SS"/>
</dbReference>
<dbReference type="GO" id="GO:0005886">
    <property type="term" value="C:plasma membrane"/>
    <property type="evidence" value="ECO:0007669"/>
    <property type="project" value="UniProtKB-SubCell"/>
</dbReference>
<dbReference type="GO" id="GO:0008233">
    <property type="term" value="F:peptidase activity"/>
    <property type="evidence" value="ECO:0007669"/>
    <property type="project" value="InterPro"/>
</dbReference>
<organism evidence="14 15">
    <name type="scientific">Geopseudomonas sagittaria</name>
    <dbReference type="NCBI Taxonomy" id="1135990"/>
    <lineage>
        <taxon>Bacteria</taxon>
        <taxon>Pseudomonadati</taxon>
        <taxon>Pseudomonadota</taxon>
        <taxon>Gammaproteobacteria</taxon>
        <taxon>Pseudomonadales</taxon>
        <taxon>Pseudomonadaceae</taxon>
        <taxon>Geopseudomonas</taxon>
    </lineage>
</organism>
<gene>
    <name evidence="14" type="ORF">SAMN05216229_10775</name>
</gene>
<dbReference type="SMART" id="SM00382">
    <property type="entry name" value="AAA"/>
    <property type="match status" value="1"/>
</dbReference>
<dbReference type="OrthoDB" id="9787557at2"/>
<evidence type="ECO:0000256" key="7">
    <source>
        <dbReference type="ARBA" id="ARBA00022840"/>
    </source>
</evidence>
<dbReference type="FunFam" id="3.40.50.300:FF:000299">
    <property type="entry name" value="ABC transporter ATP-binding protein/permease"/>
    <property type="match status" value="1"/>
</dbReference>
<dbReference type="Gene3D" id="3.40.50.300">
    <property type="entry name" value="P-loop containing nucleotide triphosphate hydrolases"/>
    <property type="match status" value="1"/>
</dbReference>
<accession>A0A1I5U0D8</accession>
<dbReference type="PROSITE" id="PS50929">
    <property type="entry name" value="ABC_TM1F"/>
    <property type="match status" value="1"/>
</dbReference>
<dbReference type="PROSITE" id="PS00211">
    <property type="entry name" value="ABC_TRANSPORTER_1"/>
    <property type="match status" value="1"/>
</dbReference>
<name>A0A1I5U0D8_9GAMM</name>
<feature type="domain" description="Peptidase C39" evidence="13">
    <location>
        <begin position="10"/>
        <end position="133"/>
    </location>
</feature>
<evidence type="ECO:0000256" key="8">
    <source>
        <dbReference type="ARBA" id="ARBA00022989"/>
    </source>
</evidence>
<protein>
    <submittedName>
        <fullName evidence="14">ATP-binding cassette, subfamily C, LapB</fullName>
    </submittedName>
</protein>
<keyword evidence="6" id="KW-0378">Hydrolase</keyword>
<feature type="domain" description="ABC transmembrane type-1" evidence="12">
    <location>
        <begin position="168"/>
        <end position="446"/>
    </location>
</feature>
<dbReference type="CDD" id="cd18587">
    <property type="entry name" value="ABC_6TM_LapB_like"/>
    <property type="match status" value="1"/>
</dbReference>
<evidence type="ECO:0000256" key="2">
    <source>
        <dbReference type="ARBA" id="ARBA00022448"/>
    </source>
</evidence>
<feature type="transmembrane region" description="Helical" evidence="10">
    <location>
        <begin position="163"/>
        <end position="186"/>
    </location>
</feature>
<dbReference type="InterPro" id="IPR027417">
    <property type="entry name" value="P-loop_NTPase"/>
</dbReference>
<keyword evidence="5" id="KW-0547">Nucleotide-binding</keyword>
<dbReference type="Pfam" id="PF00005">
    <property type="entry name" value="ABC_tran"/>
    <property type="match status" value="1"/>
</dbReference>
<keyword evidence="9 10" id="KW-0472">Membrane</keyword>
<dbReference type="Gene3D" id="1.20.1560.10">
    <property type="entry name" value="ABC transporter type 1, transmembrane domain"/>
    <property type="match status" value="1"/>
</dbReference>
<dbReference type="SUPFAM" id="SSF52540">
    <property type="entry name" value="P-loop containing nucleoside triphosphate hydrolases"/>
    <property type="match status" value="1"/>
</dbReference>
<evidence type="ECO:0000313" key="15">
    <source>
        <dbReference type="Proteomes" id="UP000243084"/>
    </source>
</evidence>
<evidence type="ECO:0000259" key="13">
    <source>
        <dbReference type="PROSITE" id="PS50990"/>
    </source>
</evidence>
<feature type="transmembrane region" description="Helical" evidence="10">
    <location>
        <begin position="274"/>
        <end position="296"/>
    </location>
</feature>
<proteinExistence type="predicted"/>
<keyword evidence="8 10" id="KW-1133">Transmembrane helix</keyword>
<feature type="transmembrane region" description="Helical" evidence="10">
    <location>
        <begin position="302"/>
        <end position="321"/>
    </location>
</feature>
<dbReference type="AlphaFoldDB" id="A0A1I5U0D8"/>
<keyword evidence="7 14" id="KW-0067">ATP-binding</keyword>
<dbReference type="PROSITE" id="PS50893">
    <property type="entry name" value="ABC_TRANSPORTER_2"/>
    <property type="match status" value="1"/>
</dbReference>
<evidence type="ECO:0000256" key="10">
    <source>
        <dbReference type="SAM" id="Phobius"/>
    </source>
</evidence>
<evidence type="ECO:0000256" key="5">
    <source>
        <dbReference type="ARBA" id="ARBA00022741"/>
    </source>
</evidence>
<dbReference type="NCBIfam" id="TIGR03375">
    <property type="entry name" value="type_I_sec_LssB"/>
    <property type="match status" value="1"/>
</dbReference>
<evidence type="ECO:0000313" key="14">
    <source>
        <dbReference type="EMBL" id="SFP88739.1"/>
    </source>
</evidence>
<evidence type="ECO:0000259" key="11">
    <source>
        <dbReference type="PROSITE" id="PS50893"/>
    </source>
</evidence>
<dbReference type="PANTHER" id="PTHR43394:SF1">
    <property type="entry name" value="ATP-BINDING CASSETTE SUB-FAMILY B MEMBER 10, MITOCHONDRIAL"/>
    <property type="match status" value="1"/>
</dbReference>
<dbReference type="SUPFAM" id="SSF90123">
    <property type="entry name" value="ABC transporter transmembrane region"/>
    <property type="match status" value="1"/>
</dbReference>
<dbReference type="GO" id="GO:0016887">
    <property type="term" value="F:ATP hydrolysis activity"/>
    <property type="evidence" value="ECO:0007669"/>
    <property type="project" value="InterPro"/>
</dbReference>
<dbReference type="Gene3D" id="3.90.70.10">
    <property type="entry name" value="Cysteine proteinases"/>
    <property type="match status" value="1"/>
</dbReference>
<dbReference type="EMBL" id="FOXM01000007">
    <property type="protein sequence ID" value="SFP88739.1"/>
    <property type="molecule type" value="Genomic_DNA"/>
</dbReference>
<feature type="transmembrane region" description="Helical" evidence="10">
    <location>
        <begin position="410"/>
        <end position="427"/>
    </location>
</feature>
<evidence type="ECO:0000256" key="6">
    <source>
        <dbReference type="ARBA" id="ARBA00022801"/>
    </source>
</evidence>
<dbReference type="RefSeq" id="WP_092431066.1">
    <property type="nucleotide sequence ID" value="NZ_FOXM01000007.1"/>
</dbReference>
<evidence type="ECO:0000259" key="12">
    <source>
        <dbReference type="PROSITE" id="PS50929"/>
    </source>
</evidence>
<dbReference type="GO" id="GO:0005524">
    <property type="term" value="F:ATP binding"/>
    <property type="evidence" value="ECO:0007669"/>
    <property type="project" value="UniProtKB-KW"/>
</dbReference>
<keyword evidence="3" id="KW-1003">Cell membrane</keyword>